<organism evidence="2 3">
    <name type="scientific">Saccharopolyspora rosea</name>
    <dbReference type="NCBI Taxonomy" id="524884"/>
    <lineage>
        <taxon>Bacteria</taxon>
        <taxon>Bacillati</taxon>
        <taxon>Actinomycetota</taxon>
        <taxon>Actinomycetes</taxon>
        <taxon>Pseudonocardiales</taxon>
        <taxon>Pseudonocardiaceae</taxon>
        <taxon>Saccharopolyspora</taxon>
    </lineage>
</organism>
<keyword evidence="1" id="KW-0812">Transmembrane</keyword>
<name>A0ABW3FKM9_9PSEU</name>
<dbReference type="Proteomes" id="UP001597018">
    <property type="component" value="Unassembled WGS sequence"/>
</dbReference>
<keyword evidence="1" id="KW-0472">Membrane</keyword>
<gene>
    <name evidence="2" type="ORF">ACFQ16_00605</name>
</gene>
<feature type="transmembrane region" description="Helical" evidence="1">
    <location>
        <begin position="40"/>
        <end position="64"/>
    </location>
</feature>
<keyword evidence="3" id="KW-1185">Reference proteome</keyword>
<keyword evidence="1" id="KW-1133">Transmembrane helix</keyword>
<evidence type="ECO:0000313" key="2">
    <source>
        <dbReference type="EMBL" id="MFD0918232.1"/>
    </source>
</evidence>
<reference evidence="3" key="1">
    <citation type="journal article" date="2019" name="Int. J. Syst. Evol. Microbiol.">
        <title>The Global Catalogue of Microorganisms (GCM) 10K type strain sequencing project: providing services to taxonomists for standard genome sequencing and annotation.</title>
        <authorList>
            <consortium name="The Broad Institute Genomics Platform"/>
            <consortium name="The Broad Institute Genome Sequencing Center for Infectious Disease"/>
            <person name="Wu L."/>
            <person name="Ma J."/>
        </authorList>
    </citation>
    <scope>NUCLEOTIDE SEQUENCE [LARGE SCALE GENOMIC DNA]</scope>
    <source>
        <strain evidence="3">CCUG 56401</strain>
    </source>
</reference>
<accession>A0ABW3FKM9</accession>
<protein>
    <submittedName>
        <fullName evidence="2">Uncharacterized protein</fullName>
    </submittedName>
</protein>
<sequence length="65" mass="6477">MSDPENVLAAALRAHAAGGPMPPAGQTAPPPPPLPRKRLPVLAVLAFALGLGLVAGVVIAAFTLF</sequence>
<dbReference type="EMBL" id="JBHTIW010000001">
    <property type="protein sequence ID" value="MFD0918232.1"/>
    <property type="molecule type" value="Genomic_DNA"/>
</dbReference>
<evidence type="ECO:0000313" key="3">
    <source>
        <dbReference type="Proteomes" id="UP001597018"/>
    </source>
</evidence>
<proteinExistence type="predicted"/>
<evidence type="ECO:0000256" key="1">
    <source>
        <dbReference type="SAM" id="Phobius"/>
    </source>
</evidence>
<dbReference type="RefSeq" id="WP_263250137.1">
    <property type="nucleotide sequence ID" value="NZ_BAABLT010000034.1"/>
</dbReference>
<comment type="caution">
    <text evidence="2">The sequence shown here is derived from an EMBL/GenBank/DDBJ whole genome shotgun (WGS) entry which is preliminary data.</text>
</comment>